<dbReference type="EMBL" id="NCEB01000021">
    <property type="protein sequence ID" value="OYX32674.1"/>
    <property type="molecule type" value="Genomic_DNA"/>
</dbReference>
<dbReference type="AlphaFoldDB" id="A0A258FL32"/>
<dbReference type="SUPFAM" id="SSF102405">
    <property type="entry name" value="MCP/YpsA-like"/>
    <property type="match status" value="1"/>
</dbReference>
<comment type="caution">
    <text evidence="3">The sequence shown here is derived from an EMBL/GenBank/DDBJ whole genome shotgun (WGS) entry which is preliminary data.</text>
</comment>
<protein>
    <submittedName>
        <fullName evidence="3">DNA processing protein DprA</fullName>
    </submittedName>
</protein>
<dbReference type="Gene3D" id="3.40.50.450">
    <property type="match status" value="1"/>
</dbReference>
<dbReference type="PANTHER" id="PTHR43022:SF1">
    <property type="entry name" value="PROTEIN SMF"/>
    <property type="match status" value="1"/>
</dbReference>
<evidence type="ECO:0000256" key="1">
    <source>
        <dbReference type="ARBA" id="ARBA00006525"/>
    </source>
</evidence>
<dbReference type="Proteomes" id="UP000215595">
    <property type="component" value="Unassembled WGS sequence"/>
</dbReference>
<sequence length="295" mass="32092">MNLAVRTDGPAIAAISPKRELGAYEALWLEQGATFKTLAERFARDPMAMPSDLVSPSAAMAAADEVLAKLKASGVHQFGVRINHAGDYPKRLRDARHPVEMLYYQGAWELTETRSIAVVGSRKASDEGQQRAAQIAKGLVERDFTVVSGLAEGIDRAAHTAAFACGGRTIAVIGTPLGQFYPKPNRDLQLRIAAEQLLISQVPVLRYSKQNPNQNRLFFPERNVTMSALTEGTVIVEAGETSGTLTQARAALHQGRKLFILDSCFTRGDLTWPARFAAEGAIRVRSMDDIWSALG</sequence>
<evidence type="ECO:0000313" key="4">
    <source>
        <dbReference type="Proteomes" id="UP000215595"/>
    </source>
</evidence>
<dbReference type="Pfam" id="PF02481">
    <property type="entry name" value="DNA_processg_A"/>
    <property type="match status" value="1"/>
</dbReference>
<dbReference type="PANTHER" id="PTHR43022">
    <property type="entry name" value="PROTEIN SMF"/>
    <property type="match status" value="1"/>
</dbReference>
<evidence type="ECO:0000313" key="3">
    <source>
        <dbReference type="EMBL" id="OYX32674.1"/>
    </source>
</evidence>
<dbReference type="GO" id="GO:0009294">
    <property type="term" value="P:DNA-mediated transformation"/>
    <property type="evidence" value="ECO:0007669"/>
    <property type="project" value="InterPro"/>
</dbReference>
<organism evidence="3 4">
    <name type="scientific">Brevundimonas subvibrioides</name>
    <dbReference type="NCBI Taxonomy" id="74313"/>
    <lineage>
        <taxon>Bacteria</taxon>
        <taxon>Pseudomonadati</taxon>
        <taxon>Pseudomonadota</taxon>
        <taxon>Alphaproteobacteria</taxon>
        <taxon>Caulobacterales</taxon>
        <taxon>Caulobacteraceae</taxon>
        <taxon>Brevundimonas</taxon>
    </lineage>
</organism>
<dbReference type="InterPro" id="IPR003488">
    <property type="entry name" value="DprA"/>
</dbReference>
<name>A0A258FL32_9CAUL</name>
<gene>
    <name evidence="3" type="ORF">B7Z01_10990</name>
</gene>
<proteinExistence type="inferred from homology"/>
<accession>A0A258FL32</accession>
<comment type="similarity">
    <text evidence="1">Belongs to the DprA/Smf family.</text>
</comment>
<feature type="domain" description="Smf/DprA SLOG" evidence="2">
    <location>
        <begin position="84"/>
        <end position="294"/>
    </location>
</feature>
<reference evidence="3 4" key="1">
    <citation type="submission" date="2017-03" db="EMBL/GenBank/DDBJ databases">
        <title>Lifting the veil on microbial sulfur biogeochemistry in mining wastewaters.</title>
        <authorList>
            <person name="Kantor R.S."/>
            <person name="Colenbrander Nelson T."/>
            <person name="Marshall S."/>
            <person name="Bennett D."/>
            <person name="Apte S."/>
            <person name="Camacho D."/>
            <person name="Thomas B.C."/>
            <person name="Warren L.A."/>
            <person name="Banfield J.F."/>
        </authorList>
    </citation>
    <scope>NUCLEOTIDE SEQUENCE [LARGE SCALE GENOMIC DNA]</scope>
    <source>
        <strain evidence="3">32-69-9</strain>
    </source>
</reference>
<evidence type="ECO:0000259" key="2">
    <source>
        <dbReference type="Pfam" id="PF02481"/>
    </source>
</evidence>
<dbReference type="InterPro" id="IPR057666">
    <property type="entry name" value="DrpA_SLOG"/>
</dbReference>